<keyword evidence="13" id="KW-1185">Reference proteome</keyword>
<feature type="transmembrane region" description="Helical" evidence="11">
    <location>
        <begin position="413"/>
        <end position="435"/>
    </location>
</feature>
<evidence type="ECO:0000256" key="1">
    <source>
        <dbReference type="ARBA" id="ARBA00004477"/>
    </source>
</evidence>
<keyword evidence="6" id="KW-0256">Endoplasmic reticulum</keyword>
<proteinExistence type="inferred from homology"/>
<keyword evidence="4" id="KW-0808">Transferase</keyword>
<feature type="transmembrane region" description="Helical" evidence="11">
    <location>
        <begin position="64"/>
        <end position="88"/>
    </location>
</feature>
<keyword evidence="5 11" id="KW-0812">Transmembrane</keyword>
<evidence type="ECO:0000256" key="6">
    <source>
        <dbReference type="ARBA" id="ARBA00022824"/>
    </source>
</evidence>
<feature type="transmembrane region" description="Helical" evidence="11">
    <location>
        <begin position="137"/>
        <end position="155"/>
    </location>
</feature>
<evidence type="ECO:0000256" key="5">
    <source>
        <dbReference type="ARBA" id="ARBA00022692"/>
    </source>
</evidence>
<keyword evidence="3" id="KW-0444">Lipid biosynthesis</keyword>
<dbReference type="VEuPathDB" id="FungiDB:AeMF1_010177"/>
<dbReference type="CDD" id="cd07987">
    <property type="entry name" value="LPLAT_MGAT-like"/>
    <property type="match status" value="1"/>
</dbReference>
<dbReference type="Proteomes" id="UP000481153">
    <property type="component" value="Unassembled WGS sequence"/>
</dbReference>
<evidence type="ECO:0008006" key="14">
    <source>
        <dbReference type="Google" id="ProtNLM"/>
    </source>
</evidence>
<keyword evidence="8" id="KW-0443">Lipid metabolism</keyword>
<feature type="transmembrane region" description="Helical" evidence="11">
    <location>
        <begin position="317"/>
        <end position="336"/>
    </location>
</feature>
<feature type="transmembrane region" description="Helical" evidence="11">
    <location>
        <begin position="503"/>
        <end position="521"/>
    </location>
</feature>
<comment type="subcellular location">
    <subcellularLocation>
        <location evidence="1">Endoplasmic reticulum membrane</location>
        <topology evidence="1">Multi-pass membrane protein</topology>
    </subcellularLocation>
</comment>
<reference evidence="12 13" key="1">
    <citation type="submission" date="2019-07" db="EMBL/GenBank/DDBJ databases">
        <title>Genomics analysis of Aphanomyces spp. identifies a new class of oomycete effector associated with host adaptation.</title>
        <authorList>
            <person name="Gaulin E."/>
        </authorList>
    </citation>
    <scope>NUCLEOTIDE SEQUENCE [LARGE SCALE GENOMIC DNA]</scope>
    <source>
        <strain evidence="12 13">ATCC 201684</strain>
    </source>
</reference>
<feature type="transmembrane region" description="Helical" evidence="11">
    <location>
        <begin position="100"/>
        <end position="117"/>
    </location>
</feature>
<feature type="transmembrane region" description="Helical" evidence="11">
    <location>
        <begin position="387"/>
        <end position="407"/>
    </location>
</feature>
<dbReference type="AlphaFoldDB" id="A0A6G0WJ98"/>
<dbReference type="PANTHER" id="PTHR12317:SF34">
    <property type="entry name" value="ACYLTRANSFERASE"/>
    <property type="match status" value="1"/>
</dbReference>
<gene>
    <name evidence="12" type="ORF">Ae201684_014549</name>
</gene>
<keyword evidence="7 11" id="KW-1133">Transmembrane helix</keyword>
<dbReference type="GO" id="GO:0008374">
    <property type="term" value="F:O-acyltransferase activity"/>
    <property type="evidence" value="ECO:0007669"/>
    <property type="project" value="InterPro"/>
</dbReference>
<feature type="transmembrane region" description="Helical" evidence="11">
    <location>
        <begin position="235"/>
        <end position="263"/>
    </location>
</feature>
<keyword evidence="9 11" id="KW-0472">Membrane</keyword>
<name>A0A6G0WJ98_9STRA</name>
<comment type="caution">
    <text evidence="12">The sequence shown here is derived from an EMBL/GenBank/DDBJ whole genome shotgun (WGS) entry which is preliminary data.</text>
</comment>
<evidence type="ECO:0000256" key="10">
    <source>
        <dbReference type="ARBA" id="ARBA00023315"/>
    </source>
</evidence>
<feature type="transmembrane region" description="Helical" evidence="11">
    <location>
        <begin position="167"/>
        <end position="186"/>
    </location>
</feature>
<dbReference type="Pfam" id="PF03982">
    <property type="entry name" value="DAGAT"/>
    <property type="match status" value="1"/>
</dbReference>
<evidence type="ECO:0000256" key="3">
    <source>
        <dbReference type="ARBA" id="ARBA00022516"/>
    </source>
</evidence>
<comment type="similarity">
    <text evidence="2">Belongs to the diacylglycerol acyltransferase family.</text>
</comment>
<protein>
    <recommendedName>
        <fullName evidence="14">Acyltransferase</fullName>
    </recommendedName>
</protein>
<evidence type="ECO:0000256" key="4">
    <source>
        <dbReference type="ARBA" id="ARBA00022679"/>
    </source>
</evidence>
<accession>A0A6G0WJ98</accession>
<sequence>MTRRAHVEAMTPALEPSNHRVLVLGSVVAVFSAFLLLVCAEVAVEANDRGVDPSVAPIVNDMKTMARTIMLSVTPLTNVCILASKSTVKTDTRSVKTFQAYQAAGWLCFAAVLFMLATCDSEPQGFAMPCSAHEISLAYFGLMAQVFAVSSLLAVQPVKSRLFVHNYMNLLVVVGALFLALSAEWISSNVGFSTNASIGSLMLCIAAVISTYGLGGQLVHKSREWKFWQPFSGGIAFICVQFVAWTCFTGSLLLQLCFLISFFVVEIELFVGIMGTAGLLCIASQLGMIVSLLVYMPQANEKQQTPCLGFLQRLIDMLLPTLMVNLPPLSFVPYILPWLLVDSFTWTDVTLYTVAHIAHQTLLAVICSQMLQVYFEKTSRGASSPLIFWLVPVVVMAMPAVSLLVHAVTNHEATIGCVAFSIPWYFYTVSTMVGLPAQTGCRFNRELLAKPSRFMEAFARYFSFQLIRTVPLDPKETYIFAYHPHGIMPGTVMWMQFTQQWHSLFPGIFAFPLSASIVHYFPGIRDAIQYLGAREVTRTTFSHALRAGESIFVVPGGQAELVESQPRVNQVRVYTGHKGFLRLALEHGIPVVPVLSYRESDILENIRFPAMQRWFIKRFALPCPHYPHGWLGLPIPHRVPVPVVVGEPLRVTQVEHPTKEQVDALHVMYYESLKALFHQHKDAVGCSDFQLVFIDK</sequence>
<evidence type="ECO:0000313" key="13">
    <source>
        <dbReference type="Proteomes" id="UP000481153"/>
    </source>
</evidence>
<organism evidence="12 13">
    <name type="scientific">Aphanomyces euteiches</name>
    <dbReference type="NCBI Taxonomy" id="100861"/>
    <lineage>
        <taxon>Eukaryota</taxon>
        <taxon>Sar</taxon>
        <taxon>Stramenopiles</taxon>
        <taxon>Oomycota</taxon>
        <taxon>Saprolegniomycetes</taxon>
        <taxon>Saprolegniales</taxon>
        <taxon>Verrucalvaceae</taxon>
        <taxon>Aphanomyces</taxon>
    </lineage>
</organism>
<feature type="transmembrane region" description="Helical" evidence="11">
    <location>
        <begin position="269"/>
        <end position="296"/>
    </location>
</feature>
<feature type="transmembrane region" description="Helical" evidence="11">
    <location>
        <begin position="21"/>
        <end position="44"/>
    </location>
</feature>
<evidence type="ECO:0000256" key="7">
    <source>
        <dbReference type="ARBA" id="ARBA00022989"/>
    </source>
</evidence>
<dbReference type="PANTHER" id="PTHR12317">
    <property type="entry name" value="DIACYLGLYCEROL O-ACYLTRANSFERASE"/>
    <property type="match status" value="1"/>
</dbReference>
<evidence type="ECO:0000256" key="2">
    <source>
        <dbReference type="ARBA" id="ARBA00005420"/>
    </source>
</evidence>
<feature type="transmembrane region" description="Helical" evidence="11">
    <location>
        <begin position="192"/>
        <end position="214"/>
    </location>
</feature>
<evidence type="ECO:0000256" key="11">
    <source>
        <dbReference type="SAM" id="Phobius"/>
    </source>
</evidence>
<dbReference type="EMBL" id="VJMJ01000198">
    <property type="protein sequence ID" value="KAF0727287.1"/>
    <property type="molecule type" value="Genomic_DNA"/>
</dbReference>
<evidence type="ECO:0000313" key="12">
    <source>
        <dbReference type="EMBL" id="KAF0727287.1"/>
    </source>
</evidence>
<dbReference type="GO" id="GO:0005789">
    <property type="term" value="C:endoplasmic reticulum membrane"/>
    <property type="evidence" value="ECO:0007669"/>
    <property type="project" value="UniProtKB-SubCell"/>
</dbReference>
<evidence type="ECO:0000256" key="9">
    <source>
        <dbReference type="ARBA" id="ARBA00023136"/>
    </source>
</evidence>
<dbReference type="GO" id="GO:0006629">
    <property type="term" value="P:lipid metabolic process"/>
    <property type="evidence" value="ECO:0007669"/>
    <property type="project" value="UniProtKB-KW"/>
</dbReference>
<evidence type="ECO:0000256" key="8">
    <source>
        <dbReference type="ARBA" id="ARBA00023098"/>
    </source>
</evidence>
<keyword evidence="10" id="KW-0012">Acyltransferase</keyword>
<dbReference type="InterPro" id="IPR007130">
    <property type="entry name" value="DAGAT"/>
</dbReference>